<evidence type="ECO:0000256" key="3">
    <source>
        <dbReference type="ARBA" id="ARBA00022729"/>
    </source>
</evidence>
<evidence type="ECO:0000313" key="8">
    <source>
        <dbReference type="Proteomes" id="UP000594042"/>
    </source>
</evidence>
<dbReference type="EMBL" id="AP023322">
    <property type="protein sequence ID" value="BCI64223.1"/>
    <property type="molecule type" value="Genomic_DNA"/>
</dbReference>
<dbReference type="InterPro" id="IPR000933">
    <property type="entry name" value="Glyco_hydro_29"/>
</dbReference>
<evidence type="ECO:0000256" key="4">
    <source>
        <dbReference type="ARBA" id="ARBA00022801"/>
    </source>
</evidence>
<dbReference type="AlphaFoldDB" id="A0A7G1HYW6"/>
<dbReference type="Proteomes" id="UP000594042">
    <property type="component" value="Chromosome"/>
</dbReference>
<accession>A0A7G1HYW6</accession>
<protein>
    <recommendedName>
        <fullName evidence="2">alpha-L-fucosidase</fullName>
        <ecNumber evidence="2">3.2.1.51</ecNumber>
    </recommendedName>
</protein>
<dbReference type="RefSeq" id="WP_200754955.1">
    <property type="nucleotide sequence ID" value="NZ_AP023322.1"/>
</dbReference>
<reference evidence="8" key="1">
    <citation type="submission" date="2020-07" db="EMBL/GenBank/DDBJ databases">
        <title>Complete genome sequencing of Coprobacter sp. strain 2CBH44.</title>
        <authorList>
            <person name="Sakamoto M."/>
            <person name="Murakami T."/>
            <person name="Mori H."/>
        </authorList>
    </citation>
    <scope>NUCLEOTIDE SEQUENCE [LARGE SCALE GENOMIC DNA]</scope>
    <source>
        <strain evidence="8">2CBH44</strain>
    </source>
</reference>
<evidence type="ECO:0000256" key="1">
    <source>
        <dbReference type="ARBA" id="ARBA00007951"/>
    </source>
</evidence>
<dbReference type="Gene3D" id="2.60.40.1180">
    <property type="entry name" value="Golgi alpha-mannosidase II"/>
    <property type="match status" value="1"/>
</dbReference>
<organism evidence="7 8">
    <name type="scientific">Coprobacter secundus subsp. similis</name>
    <dbReference type="NCBI Taxonomy" id="2751153"/>
    <lineage>
        <taxon>Bacteria</taxon>
        <taxon>Pseudomonadati</taxon>
        <taxon>Bacteroidota</taxon>
        <taxon>Bacteroidia</taxon>
        <taxon>Bacteroidales</taxon>
        <taxon>Barnesiellaceae</taxon>
        <taxon>Coprobacter</taxon>
    </lineage>
</organism>
<keyword evidence="3" id="KW-0732">Signal</keyword>
<name>A0A7G1HYW6_9BACT</name>
<evidence type="ECO:0000313" key="7">
    <source>
        <dbReference type="EMBL" id="BCI64223.1"/>
    </source>
</evidence>
<dbReference type="KEGG" id="copr:Cop2CBH44_25760"/>
<dbReference type="GO" id="GO:0006004">
    <property type="term" value="P:fucose metabolic process"/>
    <property type="evidence" value="ECO:0007669"/>
    <property type="project" value="TreeGrafter"/>
</dbReference>
<dbReference type="InterPro" id="IPR017853">
    <property type="entry name" value="GH"/>
</dbReference>
<dbReference type="Pfam" id="PF01120">
    <property type="entry name" value="Alpha_L_fucos"/>
    <property type="match status" value="1"/>
</dbReference>
<dbReference type="EC" id="3.2.1.51" evidence="2"/>
<proteinExistence type="inferred from homology"/>
<keyword evidence="5" id="KW-0326">Glycosidase</keyword>
<dbReference type="PANTHER" id="PTHR10030">
    <property type="entry name" value="ALPHA-L-FUCOSIDASE"/>
    <property type="match status" value="1"/>
</dbReference>
<evidence type="ECO:0000256" key="2">
    <source>
        <dbReference type="ARBA" id="ARBA00012662"/>
    </source>
</evidence>
<dbReference type="Gene3D" id="3.20.20.80">
    <property type="entry name" value="Glycosidases"/>
    <property type="match status" value="1"/>
</dbReference>
<dbReference type="PANTHER" id="PTHR10030:SF37">
    <property type="entry name" value="ALPHA-L-FUCOSIDASE-RELATED"/>
    <property type="match status" value="1"/>
</dbReference>
<dbReference type="SUPFAM" id="SSF51445">
    <property type="entry name" value="(Trans)glycosidases"/>
    <property type="match status" value="1"/>
</dbReference>
<sequence length="626" mass="71137">MNKIVNILFTVWLLLCPIISGSAVEKVAMMNQQDRVKWFEDTRLGTMIHWSLCTPAAGRFNGEVLRNSTYAEWLRLHNKVQRADWDQMAKRMPITEEAIEDWVVTTKRGGFKYLTFVTKHHDGVAFWNSKVSDYTYGNLSGTHFDVLKCLKEKCDKHGIILCAYYSHWLDWGDENGTNNDWDYADGNKPGFDLDAAGRGEIDAPFRKLPTREQYDKYWREKAMPQVAELIKDYGIKLLWFDCWRKDPVKETPMTQKQLDDMLSMIRSLDPTVLVNTRLGIHEVGDNGVDFETMADNEFPENKKSHTWETAATFNHSWGYNRDDQGWRSTTYFVREIVQSISKGGNVMLNIGPRADGSIPQEIKTRMEEIGKVIRTNKEGFYGTGPTPFSSQLQDWGLITQRKDKNGTRLYLHVFEWPSDGIIRVNGLKNKVKSARILSLNKKVEVKQSGLLLHILGPVSEPCSYDSVIELVIEGDTQVENGFCGEINFGGIHSGIKTAKLSGGTAIISGEKLSPENWVASPSSIGKWEKEGAKAEWRIYVPEAGEKSLRICYACDSIAAGQFYKVTISDVGSIKAKTLPGPRGFKEFYTRHLGKVKFPHAGMYTVSVTPVGVPDRELFYLNWLFWE</sequence>
<keyword evidence="8" id="KW-1185">Reference proteome</keyword>
<feature type="domain" description="Glycoside hydrolase family 29 N-terminal" evidence="6">
    <location>
        <begin position="28"/>
        <end position="378"/>
    </location>
</feature>
<dbReference type="GO" id="GO:0005764">
    <property type="term" value="C:lysosome"/>
    <property type="evidence" value="ECO:0007669"/>
    <property type="project" value="TreeGrafter"/>
</dbReference>
<gene>
    <name evidence="7" type="ORF">Cop2CBH44_25760</name>
</gene>
<dbReference type="GO" id="GO:0004560">
    <property type="term" value="F:alpha-L-fucosidase activity"/>
    <property type="evidence" value="ECO:0007669"/>
    <property type="project" value="InterPro"/>
</dbReference>
<dbReference type="InterPro" id="IPR013780">
    <property type="entry name" value="Glyco_hydro_b"/>
</dbReference>
<dbReference type="InterPro" id="IPR057739">
    <property type="entry name" value="Glyco_hydro_29_N"/>
</dbReference>
<evidence type="ECO:0000259" key="6">
    <source>
        <dbReference type="Pfam" id="PF01120"/>
    </source>
</evidence>
<evidence type="ECO:0000256" key="5">
    <source>
        <dbReference type="ARBA" id="ARBA00023295"/>
    </source>
</evidence>
<dbReference type="SMART" id="SM00812">
    <property type="entry name" value="Alpha_L_fucos"/>
    <property type="match status" value="1"/>
</dbReference>
<keyword evidence="4" id="KW-0378">Hydrolase</keyword>
<comment type="similarity">
    <text evidence="1">Belongs to the glycosyl hydrolase 29 family.</text>
</comment>
<dbReference type="GO" id="GO:0016139">
    <property type="term" value="P:glycoside catabolic process"/>
    <property type="evidence" value="ECO:0007669"/>
    <property type="project" value="TreeGrafter"/>
</dbReference>